<evidence type="ECO:0000256" key="1">
    <source>
        <dbReference type="ARBA" id="ARBA00022679"/>
    </source>
</evidence>
<dbReference type="InterPro" id="IPR050832">
    <property type="entry name" value="Bact_Acetyltransf"/>
</dbReference>
<keyword evidence="2" id="KW-0012">Acyltransferase</keyword>
<sequence>MKTELDFHPLSRERHVDAVAAFFERAADYVMFESGQLADASTAGAFFEDRAPGCDPGDSLKSACARADGGIIGIADMSFGYPEKPDAYIGLLLIDPGVRSQGVGRQFLECLVNEARLRKCKRMPVAVLDENARGRAFWEREGFVIEKSFEPRQIGSKVHVLHRLTRAL</sequence>
<dbReference type="RefSeq" id="WP_024923026.1">
    <property type="nucleotide sequence ID" value="NZ_MDEO01000036.1"/>
</dbReference>
<evidence type="ECO:0000256" key="2">
    <source>
        <dbReference type="ARBA" id="ARBA00023315"/>
    </source>
</evidence>
<evidence type="ECO:0000259" key="3">
    <source>
        <dbReference type="PROSITE" id="PS51186"/>
    </source>
</evidence>
<reference evidence="4 5" key="1">
    <citation type="submission" date="2016-08" db="EMBL/GenBank/DDBJ databases">
        <title>Whole genome sequence of Mesorhizobium sp. strain UASWS1009 isolated from industrial sewage.</title>
        <authorList>
            <person name="Crovadore J."/>
            <person name="Calmin G."/>
            <person name="Chablais R."/>
            <person name="Cochard B."/>
            <person name="Lefort F."/>
        </authorList>
    </citation>
    <scope>NUCLEOTIDE SEQUENCE [LARGE SCALE GENOMIC DNA]</scope>
    <source>
        <strain evidence="4 5">UASWS1009</strain>
    </source>
</reference>
<dbReference type="SUPFAM" id="SSF55729">
    <property type="entry name" value="Acyl-CoA N-acyltransferases (Nat)"/>
    <property type="match status" value="1"/>
</dbReference>
<keyword evidence="5" id="KW-1185">Reference proteome</keyword>
<evidence type="ECO:0000313" key="5">
    <source>
        <dbReference type="Proteomes" id="UP000094412"/>
    </source>
</evidence>
<dbReference type="PROSITE" id="PS51186">
    <property type="entry name" value="GNAT"/>
    <property type="match status" value="1"/>
</dbReference>
<dbReference type="Proteomes" id="UP000094412">
    <property type="component" value="Unassembled WGS sequence"/>
</dbReference>
<comment type="caution">
    <text evidence="4">The sequence shown here is derived from an EMBL/GenBank/DDBJ whole genome shotgun (WGS) entry which is preliminary data.</text>
</comment>
<dbReference type="EMBL" id="MDEO01000036">
    <property type="protein sequence ID" value="OCX13322.1"/>
    <property type="molecule type" value="Genomic_DNA"/>
</dbReference>
<protein>
    <recommendedName>
        <fullName evidence="3">N-acetyltransferase domain-containing protein</fullName>
    </recommendedName>
</protein>
<dbReference type="OrthoDB" id="7992078at2"/>
<keyword evidence="1" id="KW-0808">Transferase</keyword>
<feature type="domain" description="N-acetyltransferase" evidence="3">
    <location>
        <begin position="5"/>
        <end position="167"/>
    </location>
</feature>
<dbReference type="CDD" id="cd04301">
    <property type="entry name" value="NAT_SF"/>
    <property type="match status" value="1"/>
</dbReference>
<dbReference type="Gene3D" id="3.40.630.30">
    <property type="match status" value="1"/>
</dbReference>
<gene>
    <name evidence="4" type="ORF">QV13_27860</name>
</gene>
<evidence type="ECO:0000313" key="4">
    <source>
        <dbReference type="EMBL" id="OCX13322.1"/>
    </source>
</evidence>
<dbReference type="InterPro" id="IPR000182">
    <property type="entry name" value="GNAT_dom"/>
</dbReference>
<dbReference type="Pfam" id="PF00583">
    <property type="entry name" value="Acetyltransf_1"/>
    <property type="match status" value="1"/>
</dbReference>
<dbReference type="AlphaFoldDB" id="A0A1C2DEX5"/>
<proteinExistence type="predicted"/>
<dbReference type="STRING" id="1566387.QV13_27860"/>
<organism evidence="4 5">
    <name type="scientific">Mesorhizobium hungaricum</name>
    <dbReference type="NCBI Taxonomy" id="1566387"/>
    <lineage>
        <taxon>Bacteria</taxon>
        <taxon>Pseudomonadati</taxon>
        <taxon>Pseudomonadota</taxon>
        <taxon>Alphaproteobacteria</taxon>
        <taxon>Hyphomicrobiales</taxon>
        <taxon>Phyllobacteriaceae</taxon>
        <taxon>Mesorhizobium</taxon>
    </lineage>
</organism>
<dbReference type="GO" id="GO:0016747">
    <property type="term" value="F:acyltransferase activity, transferring groups other than amino-acyl groups"/>
    <property type="evidence" value="ECO:0007669"/>
    <property type="project" value="InterPro"/>
</dbReference>
<dbReference type="PANTHER" id="PTHR43877">
    <property type="entry name" value="AMINOALKYLPHOSPHONATE N-ACETYLTRANSFERASE-RELATED-RELATED"/>
    <property type="match status" value="1"/>
</dbReference>
<dbReference type="InterPro" id="IPR016181">
    <property type="entry name" value="Acyl_CoA_acyltransferase"/>
</dbReference>
<name>A0A1C2DEX5_9HYPH</name>
<accession>A0A1C2DEX5</accession>